<dbReference type="PANTHER" id="PTHR28043">
    <property type="entry name" value="INCREASED RECOMBINATION CENTERS PROTEIN 6"/>
    <property type="match status" value="1"/>
</dbReference>
<evidence type="ECO:0000313" key="2">
    <source>
        <dbReference type="Proteomes" id="UP001303373"/>
    </source>
</evidence>
<dbReference type="Proteomes" id="UP001303373">
    <property type="component" value="Chromosome 3"/>
</dbReference>
<protein>
    <submittedName>
        <fullName evidence="1">Uncharacterized protein</fullName>
    </submittedName>
</protein>
<proteinExistence type="predicted"/>
<dbReference type="AlphaFoldDB" id="A0AAQ3M287"/>
<sequence length="298" mass="32709">MDLQNCRRILAIGAPGCGILKVVEDLTGSAPSKNDDGSTAGITHEWNAQTAYYKAKVPIWIDDLIDVDKWSDEFRKYEAKEVVTAVGAWVYCFSVPNNGSVSKEVENTLKAIHGVVEHHTGYVSDTLLVAVAVAQGKDSMSAASSLNNDDWEDACSQYGFEFINYQAQGVNEFGERLGRDRLRETLEANEWDATDGDELLDLDDLDFDADDDGVGFGRDEAELTGELYGMKHALRTGGDEGDFDPNDEDVGDHAHQVDDLDRLMSRLLAVKEQATGLPDAERKRLAAQAVRDLMGQSV</sequence>
<name>A0AAQ3M287_9PEZI</name>
<organism evidence="1 2">
    <name type="scientific">Acrodontium crateriforme</name>
    <dbReference type="NCBI Taxonomy" id="150365"/>
    <lineage>
        <taxon>Eukaryota</taxon>
        <taxon>Fungi</taxon>
        <taxon>Dikarya</taxon>
        <taxon>Ascomycota</taxon>
        <taxon>Pezizomycotina</taxon>
        <taxon>Dothideomycetes</taxon>
        <taxon>Dothideomycetidae</taxon>
        <taxon>Mycosphaerellales</taxon>
        <taxon>Teratosphaeriaceae</taxon>
        <taxon>Acrodontium</taxon>
    </lineage>
</organism>
<dbReference type="GO" id="GO:0016192">
    <property type="term" value="P:vesicle-mediated transport"/>
    <property type="evidence" value="ECO:0007669"/>
    <property type="project" value="InterPro"/>
</dbReference>
<dbReference type="InterPro" id="IPR034627">
    <property type="entry name" value="Irc6"/>
</dbReference>
<dbReference type="GO" id="GO:0030674">
    <property type="term" value="F:protein-macromolecule adaptor activity"/>
    <property type="evidence" value="ECO:0007669"/>
    <property type="project" value="TreeGrafter"/>
</dbReference>
<reference evidence="1 2" key="1">
    <citation type="submission" date="2023-11" db="EMBL/GenBank/DDBJ databases">
        <title>An acidophilic fungus is an integral part of prey digestion in a carnivorous sundew plant.</title>
        <authorList>
            <person name="Tsai I.J."/>
        </authorList>
    </citation>
    <scope>NUCLEOTIDE SEQUENCE [LARGE SCALE GENOMIC DNA]</scope>
    <source>
        <strain evidence="1">169a</strain>
    </source>
</reference>
<gene>
    <name evidence="1" type="ORF">R9X50_00232400</name>
</gene>
<dbReference type="EMBL" id="CP138582">
    <property type="protein sequence ID" value="WPG99509.1"/>
    <property type="molecule type" value="Genomic_DNA"/>
</dbReference>
<accession>A0AAQ3M287</accession>
<dbReference type="Pfam" id="PF10199">
    <property type="entry name" value="Adaptin_binding"/>
    <property type="match status" value="1"/>
</dbReference>
<keyword evidence="2" id="KW-1185">Reference proteome</keyword>
<dbReference type="PANTHER" id="PTHR28043:SF1">
    <property type="entry name" value="INCREASED RECOMBINATION CENTERS PROTEIN 6"/>
    <property type="match status" value="1"/>
</dbReference>
<evidence type="ECO:0000313" key="1">
    <source>
        <dbReference type="EMBL" id="WPG99509.1"/>
    </source>
</evidence>
<dbReference type="Gene3D" id="3.40.50.11960">
    <property type="match status" value="1"/>
</dbReference>